<accession>A0A090MTZ1</accession>
<dbReference type="OrthoDB" id="1550462at2"/>
<name>A0A090MTZ1_AFIFE</name>
<dbReference type="RefSeq" id="WP_048757532.1">
    <property type="nucleotide sequence ID" value="NZ_CCAZ020000002.1"/>
</dbReference>
<dbReference type="AlphaFoldDB" id="A0A090MTZ1"/>
<dbReference type="SUPFAM" id="SSF109709">
    <property type="entry name" value="KorB DNA-binding domain-like"/>
    <property type="match status" value="1"/>
</dbReference>
<reference evidence="1 2" key="1">
    <citation type="journal article" date="2014" name="Genome Announc.">
        <title>Genome Sequence of Afipia felis Strain 76713, Isolated in Hospital Water Using an Amoeba Co-Culture Procedure.</title>
        <authorList>
            <person name="Benamar S."/>
            <person name="La Scola B."/>
            <person name="Croce O."/>
        </authorList>
    </citation>
    <scope>NUCLEOTIDE SEQUENCE [LARGE SCALE GENOMIC DNA]</scope>
    <source>
        <strain evidence="1 2">76713</strain>
    </source>
</reference>
<sequence>MTATITSDHETITVHLPLAFRRRGSRKQIIVPNGAPTWMPARTRVDNAMVKAIARAFRWRNMLENGQYATIREIATAENINESYVSRVLRLTLLAPATVEAILDGRQGPEVTLAMLMRPFPVGWAAQRLLPGEV</sequence>
<comment type="caution">
    <text evidence="1">The sequence shown here is derived from an EMBL/GenBank/DDBJ whole genome shotgun (WGS) entry which is preliminary data.</text>
</comment>
<dbReference type="EMBL" id="CCAZ020000002">
    <property type="protein sequence ID" value="CEG09702.1"/>
    <property type="molecule type" value="Genomic_DNA"/>
</dbReference>
<keyword evidence="2" id="KW-1185">Reference proteome</keyword>
<dbReference type="Proteomes" id="UP000035762">
    <property type="component" value="Unassembled WGS sequence"/>
</dbReference>
<protein>
    <recommendedName>
        <fullName evidence="3">Bacteriophage-related protein</fullName>
    </recommendedName>
</protein>
<evidence type="ECO:0000313" key="1">
    <source>
        <dbReference type="EMBL" id="CEG09702.1"/>
    </source>
</evidence>
<proteinExistence type="predicted"/>
<gene>
    <name evidence="1" type="ORF">BN961_03132</name>
</gene>
<evidence type="ECO:0008006" key="3">
    <source>
        <dbReference type="Google" id="ProtNLM"/>
    </source>
</evidence>
<dbReference type="STRING" id="1035.BN961_03132"/>
<organism evidence="1 2">
    <name type="scientific">Afipia felis</name>
    <name type="common">Cat scratch disease bacillus</name>
    <dbReference type="NCBI Taxonomy" id="1035"/>
    <lineage>
        <taxon>Bacteria</taxon>
        <taxon>Pseudomonadati</taxon>
        <taxon>Pseudomonadota</taxon>
        <taxon>Alphaproteobacteria</taxon>
        <taxon>Hyphomicrobiales</taxon>
        <taxon>Nitrobacteraceae</taxon>
        <taxon>Afipia</taxon>
    </lineage>
</organism>
<evidence type="ECO:0000313" key="2">
    <source>
        <dbReference type="Proteomes" id="UP000035762"/>
    </source>
</evidence>